<proteinExistence type="predicted"/>
<gene>
    <name evidence="4" type="ORF">JIN83_12700</name>
</gene>
<keyword evidence="1" id="KW-0378">Hydrolase</keyword>
<evidence type="ECO:0000256" key="2">
    <source>
        <dbReference type="SAM" id="SignalP"/>
    </source>
</evidence>
<feature type="domain" description="Sialate O-acetylesterase" evidence="3">
    <location>
        <begin position="37"/>
        <end position="259"/>
    </location>
</feature>
<dbReference type="EMBL" id="JAENIG010000008">
    <property type="protein sequence ID" value="MBK1855824.1"/>
    <property type="molecule type" value="Genomic_DNA"/>
</dbReference>
<organism evidence="4 5">
    <name type="scientific">Oceaniferula flava</name>
    <dbReference type="NCBI Taxonomy" id="2800421"/>
    <lineage>
        <taxon>Bacteria</taxon>
        <taxon>Pseudomonadati</taxon>
        <taxon>Verrucomicrobiota</taxon>
        <taxon>Verrucomicrobiia</taxon>
        <taxon>Verrucomicrobiales</taxon>
        <taxon>Verrucomicrobiaceae</taxon>
        <taxon>Oceaniferula</taxon>
    </lineage>
</organism>
<dbReference type="Proteomes" id="UP000634206">
    <property type="component" value="Unassembled WGS sequence"/>
</dbReference>
<dbReference type="InterPro" id="IPR036514">
    <property type="entry name" value="SGNH_hydro_sf"/>
</dbReference>
<keyword evidence="2" id="KW-0732">Signal</keyword>
<evidence type="ECO:0000313" key="4">
    <source>
        <dbReference type="EMBL" id="MBK1855824.1"/>
    </source>
</evidence>
<accession>A0AAE2VEH1</accession>
<dbReference type="PANTHER" id="PTHR31988">
    <property type="entry name" value="ESTERASE, PUTATIVE (DUF303)-RELATED"/>
    <property type="match status" value="1"/>
</dbReference>
<dbReference type="Gene3D" id="3.40.50.1110">
    <property type="entry name" value="SGNH hydrolase"/>
    <property type="match status" value="1"/>
</dbReference>
<dbReference type="AlphaFoldDB" id="A0AAE2VEH1"/>
<feature type="signal peptide" evidence="2">
    <location>
        <begin position="1"/>
        <end position="25"/>
    </location>
</feature>
<feature type="chain" id="PRO_5042296260" evidence="2">
    <location>
        <begin position="26"/>
        <end position="274"/>
    </location>
</feature>
<reference evidence="4" key="1">
    <citation type="submission" date="2021-01" db="EMBL/GenBank/DDBJ databases">
        <title>Modified the classification status of verrucomicrobia.</title>
        <authorList>
            <person name="Feng X."/>
        </authorList>
    </citation>
    <scope>NUCLEOTIDE SEQUENCE</scope>
    <source>
        <strain evidence="4">5K15</strain>
    </source>
</reference>
<dbReference type="Pfam" id="PF03629">
    <property type="entry name" value="SASA"/>
    <property type="match status" value="1"/>
</dbReference>
<name>A0AAE2VEH1_9BACT</name>
<sequence length="274" mass="30253">MMKIRHLLLPLTLCSGFLLSPTLSAKETLSEVPKEKRHVYLLIGQSNMAGRATYDKADEAPVPRCFLLNDDDQWEPAKNPLNRYSTIRKSLKIQRMNPGYGFAQSMTAADPSVRIGLVVNAKGGTKISQWGKGTEFYNEAVRRAKEAQKSGTLMGILWHQGEGDSRRSSSYLKSLAKLIADLRKDLNAPQLPFIAGQVYYDAKNKPNTEKINKVIAKLPEEVPLTAYVSSEGLTTFDHTHFDAAGSKELGKRYAEAMLKLHAKTAEAPAGTSAE</sequence>
<dbReference type="GO" id="GO:0016788">
    <property type="term" value="F:hydrolase activity, acting on ester bonds"/>
    <property type="evidence" value="ECO:0007669"/>
    <property type="project" value="UniProtKB-ARBA"/>
</dbReference>
<dbReference type="RefSeq" id="WP_309490436.1">
    <property type="nucleotide sequence ID" value="NZ_JAENIG010000008.1"/>
</dbReference>
<dbReference type="InterPro" id="IPR052940">
    <property type="entry name" value="Carb_Esterase_6"/>
</dbReference>
<protein>
    <submittedName>
        <fullName evidence="4">Sialate O-acetylesterase</fullName>
    </submittedName>
</protein>
<evidence type="ECO:0000256" key="1">
    <source>
        <dbReference type="ARBA" id="ARBA00022801"/>
    </source>
</evidence>
<dbReference type="SUPFAM" id="SSF52266">
    <property type="entry name" value="SGNH hydrolase"/>
    <property type="match status" value="1"/>
</dbReference>
<evidence type="ECO:0000313" key="5">
    <source>
        <dbReference type="Proteomes" id="UP000634206"/>
    </source>
</evidence>
<evidence type="ECO:0000259" key="3">
    <source>
        <dbReference type="Pfam" id="PF03629"/>
    </source>
</evidence>
<comment type="caution">
    <text evidence="4">The sequence shown here is derived from an EMBL/GenBank/DDBJ whole genome shotgun (WGS) entry which is preliminary data.</text>
</comment>
<dbReference type="PANTHER" id="PTHR31988:SF19">
    <property type="entry name" value="9-O-ACETYL-N-ACETYLNEURAMINIC ACID DEACETYLASE-RELATED"/>
    <property type="match status" value="1"/>
</dbReference>
<dbReference type="InterPro" id="IPR005181">
    <property type="entry name" value="SASA"/>
</dbReference>
<keyword evidence="5" id="KW-1185">Reference proteome</keyword>